<evidence type="ECO:0000313" key="1">
    <source>
        <dbReference type="EMBL" id="KFB54064.1"/>
    </source>
</evidence>
<dbReference type="EnsemblMetazoa" id="ASIC002939-RA">
    <property type="protein sequence ID" value="ASIC002939-PA"/>
    <property type="gene ID" value="ASIC002939"/>
</dbReference>
<dbReference type="EMBL" id="ATLV01011239">
    <property type="status" value="NOT_ANNOTATED_CDS"/>
    <property type="molecule type" value="Genomic_DNA"/>
</dbReference>
<dbReference type="STRING" id="74873.A0A084WV20"/>
<dbReference type="PANTHER" id="PTHR43977">
    <property type="entry name" value="STRUCTURAL MAINTENANCE OF CHROMOSOMES PROTEIN 3"/>
    <property type="match status" value="1"/>
</dbReference>
<accession>A0A084WV20</accession>
<keyword evidence="3" id="KW-1185">Reference proteome</keyword>
<dbReference type="Gene3D" id="3.40.50.300">
    <property type="entry name" value="P-loop containing nucleotide triphosphate hydrolases"/>
    <property type="match status" value="1"/>
</dbReference>
<dbReference type="Proteomes" id="UP000030765">
    <property type="component" value="Unassembled WGS sequence"/>
</dbReference>
<organism evidence="2 3">
    <name type="scientific">Anopheles sinensis</name>
    <name type="common">Mosquito</name>
    <dbReference type="NCBI Taxonomy" id="74873"/>
    <lineage>
        <taxon>Eukaryota</taxon>
        <taxon>Metazoa</taxon>
        <taxon>Ecdysozoa</taxon>
        <taxon>Arthropoda</taxon>
        <taxon>Hexapoda</taxon>
        <taxon>Insecta</taxon>
        <taxon>Pterygota</taxon>
        <taxon>Neoptera</taxon>
        <taxon>Endopterygota</taxon>
        <taxon>Diptera</taxon>
        <taxon>Nematocera</taxon>
        <taxon>Culicoidea</taxon>
        <taxon>Culicidae</taxon>
        <taxon>Anophelinae</taxon>
        <taxon>Anopheles</taxon>
    </lineage>
</organism>
<evidence type="ECO:0000313" key="2">
    <source>
        <dbReference type="EnsemblMetazoa" id="ASIC002939-PA"/>
    </source>
</evidence>
<dbReference type="OrthoDB" id="431497at2759"/>
<reference evidence="2" key="2">
    <citation type="submission" date="2020-05" db="UniProtKB">
        <authorList>
            <consortium name="EnsemblMetazoa"/>
        </authorList>
    </citation>
    <scope>IDENTIFICATION</scope>
</reference>
<dbReference type="InterPro" id="IPR027417">
    <property type="entry name" value="P-loop_NTPase"/>
</dbReference>
<dbReference type="VEuPathDB" id="VectorBase:ASIC002939"/>
<dbReference type="AlphaFoldDB" id="A0A084WV20"/>
<proteinExistence type="predicted"/>
<evidence type="ECO:0000313" key="3">
    <source>
        <dbReference type="Proteomes" id="UP000030765"/>
    </source>
</evidence>
<name>A0A084WV20_ANOSI</name>
<gene>
    <name evidence="1" type="ORF">ZHAS_00002939</name>
</gene>
<reference evidence="1 3" key="1">
    <citation type="journal article" date="2014" name="BMC Genomics">
        <title>Genome sequence of Anopheles sinensis provides insight into genetics basis of mosquito competence for malaria parasites.</title>
        <authorList>
            <person name="Zhou D."/>
            <person name="Zhang D."/>
            <person name="Ding G."/>
            <person name="Shi L."/>
            <person name="Hou Q."/>
            <person name="Ye Y."/>
            <person name="Xu Y."/>
            <person name="Zhou H."/>
            <person name="Xiong C."/>
            <person name="Li S."/>
            <person name="Yu J."/>
            <person name="Hong S."/>
            <person name="Yu X."/>
            <person name="Zou P."/>
            <person name="Chen C."/>
            <person name="Chang X."/>
            <person name="Wang W."/>
            <person name="Lv Y."/>
            <person name="Sun Y."/>
            <person name="Ma L."/>
            <person name="Shen B."/>
            <person name="Zhu C."/>
        </authorList>
    </citation>
    <scope>NUCLEOTIDE SEQUENCE [LARGE SCALE GENOMIC DNA]</scope>
</reference>
<sequence length="163" mass="18548">MKKCATKENFLHQKIEECTETIAGLGALPNVDASYQKTSLKAKERNQYLKKYNNVNKKAFDQFLSSSKQEKLYARKAELDVAKDNIYELMQLLEVRKVEAIQVTFRQVAAIFTEVFKKLVPEGNGHLILRTASRSAASFPAIPMLWPTESFCVSSAVRAQELW</sequence>
<protein>
    <submittedName>
        <fullName evidence="1">AGAP006388-PA-like protein</fullName>
    </submittedName>
</protein>
<dbReference type="EMBL" id="KL646470">
    <property type="protein sequence ID" value="KFB54064.1"/>
    <property type="molecule type" value="Genomic_DNA"/>
</dbReference>
<dbReference type="VEuPathDB" id="VectorBase:ASIS016060"/>